<keyword evidence="1" id="KW-0472">Membrane</keyword>
<proteinExistence type="predicted"/>
<dbReference type="Ensembl" id="ENSGGOT00000045568.1">
    <property type="protein sequence ID" value="ENSGGOP00000036908.1"/>
    <property type="gene ID" value="ENSGGOG00000041859.1"/>
</dbReference>
<dbReference type="AlphaFoldDB" id="A0A2I2YPK2"/>
<accession>A0A2I2YPK2</accession>
<reference evidence="2" key="4">
    <citation type="submission" date="2025-09" db="UniProtKB">
        <authorList>
            <consortium name="Ensembl"/>
        </authorList>
    </citation>
    <scope>IDENTIFICATION</scope>
</reference>
<keyword evidence="1" id="KW-1133">Transmembrane helix</keyword>
<dbReference type="GeneTree" id="ENSGT00910000148241"/>
<dbReference type="EMBL" id="CABD030084356">
    <property type="status" value="NOT_ANNOTATED_CDS"/>
    <property type="molecule type" value="Genomic_DNA"/>
</dbReference>
<protein>
    <submittedName>
        <fullName evidence="2">Uncharacterized protein</fullName>
    </submittedName>
</protein>
<evidence type="ECO:0000313" key="2">
    <source>
        <dbReference type="Ensembl" id="ENSGGOP00000036908.1"/>
    </source>
</evidence>
<organism evidence="2 3">
    <name type="scientific">Gorilla gorilla gorilla</name>
    <name type="common">Western lowland gorilla</name>
    <dbReference type="NCBI Taxonomy" id="9595"/>
    <lineage>
        <taxon>Eukaryota</taxon>
        <taxon>Metazoa</taxon>
        <taxon>Chordata</taxon>
        <taxon>Craniata</taxon>
        <taxon>Vertebrata</taxon>
        <taxon>Euteleostomi</taxon>
        <taxon>Mammalia</taxon>
        <taxon>Eutheria</taxon>
        <taxon>Euarchontoglires</taxon>
        <taxon>Primates</taxon>
        <taxon>Haplorrhini</taxon>
        <taxon>Catarrhini</taxon>
        <taxon>Hominidae</taxon>
        <taxon>Gorilla</taxon>
    </lineage>
</organism>
<dbReference type="OMA" id="RNVFCMS"/>
<reference evidence="2" key="3">
    <citation type="submission" date="2025-08" db="UniProtKB">
        <authorList>
            <consortium name="Ensembl"/>
        </authorList>
    </citation>
    <scope>IDENTIFICATION</scope>
</reference>
<dbReference type="Proteomes" id="UP000001519">
    <property type="component" value="Chromosome 12"/>
</dbReference>
<reference evidence="2 3" key="2">
    <citation type="journal article" date="2012" name="Nature">
        <title>Insights into hominid evolution from the gorilla genome sequence.</title>
        <authorList>
            <person name="Scally A."/>
            <person name="Dutheil J.Y."/>
            <person name="Hillier L.W."/>
            <person name="Jordan G.E."/>
            <person name="Goodhead I."/>
            <person name="Herrero J."/>
            <person name="Hobolth A."/>
            <person name="Lappalainen T."/>
            <person name="Mailund T."/>
            <person name="Marques-Bonet T."/>
            <person name="McCarthy S."/>
            <person name="Montgomery S.H."/>
            <person name="Schwalie P.C."/>
            <person name="Tang Y.A."/>
            <person name="Ward M.C."/>
            <person name="Xue Y."/>
            <person name="Yngvadottir B."/>
            <person name="Alkan C."/>
            <person name="Andersen L.N."/>
            <person name="Ayub Q."/>
            <person name="Ball E.V."/>
            <person name="Beal K."/>
            <person name="Bradley B.J."/>
            <person name="Chen Y."/>
            <person name="Clee C.M."/>
            <person name="Fitzgerald S."/>
            <person name="Graves T.A."/>
            <person name="Gu Y."/>
            <person name="Heath P."/>
            <person name="Heger A."/>
            <person name="Karakoc E."/>
            <person name="Kolb-Kokocinski A."/>
            <person name="Laird G.K."/>
            <person name="Lunter G."/>
            <person name="Meader S."/>
            <person name="Mort M."/>
            <person name="Mullikin J.C."/>
            <person name="Munch K."/>
            <person name="O'Connor T.D."/>
            <person name="Phillips A.D."/>
            <person name="Prado-Martinez J."/>
            <person name="Rogers A.S."/>
            <person name="Sajjadian S."/>
            <person name="Schmidt D."/>
            <person name="Shaw K."/>
            <person name="Simpson J.T."/>
            <person name="Stenson P.D."/>
            <person name="Turner D.J."/>
            <person name="Vigilant L."/>
            <person name="Vilella A.J."/>
            <person name="Whitener W."/>
            <person name="Zhu B."/>
            <person name="Cooper D.N."/>
            <person name="de Jong P."/>
            <person name="Dermitzakis E.T."/>
            <person name="Eichler E.E."/>
            <person name="Flicek P."/>
            <person name="Goldman N."/>
            <person name="Mundy N.I."/>
            <person name="Ning Z."/>
            <person name="Odom D.T."/>
            <person name="Ponting C.P."/>
            <person name="Quail M.A."/>
            <person name="Ryder O.A."/>
            <person name="Searle S.M."/>
            <person name="Warren W.C."/>
            <person name="Wilson R.K."/>
            <person name="Schierup M.H."/>
            <person name="Rogers J."/>
            <person name="Tyler-Smith C."/>
            <person name="Durbin R."/>
        </authorList>
    </citation>
    <scope>NUCLEOTIDE SEQUENCE [LARGE SCALE GENOMIC DNA]</scope>
</reference>
<evidence type="ECO:0000313" key="3">
    <source>
        <dbReference type="Proteomes" id="UP000001519"/>
    </source>
</evidence>
<feature type="transmembrane region" description="Helical" evidence="1">
    <location>
        <begin position="6"/>
        <end position="26"/>
    </location>
</feature>
<name>A0A2I2YPK2_GORGO</name>
<keyword evidence="1" id="KW-0812">Transmembrane</keyword>
<sequence length="61" mass="7084">MKLNCFIHAEFAQCVWGSFFILLKILHLFNEMSQPCRNVFCMSFFITLSSSIVNFALLPHP</sequence>
<dbReference type="InParanoid" id="A0A2I2YPK2"/>
<evidence type="ECO:0000256" key="1">
    <source>
        <dbReference type="SAM" id="Phobius"/>
    </source>
</evidence>
<reference evidence="3" key="1">
    <citation type="submission" date="2011-05" db="EMBL/GenBank/DDBJ databases">
        <title>Insights into the evolution of the great apes provided by the gorilla genome.</title>
        <authorList>
            <person name="Scally A."/>
        </authorList>
    </citation>
    <scope>NUCLEOTIDE SEQUENCE [LARGE SCALE GENOMIC DNA]</scope>
</reference>
<keyword evidence="3" id="KW-1185">Reference proteome</keyword>
<feature type="transmembrane region" description="Helical" evidence="1">
    <location>
        <begin position="38"/>
        <end position="58"/>
    </location>
</feature>